<dbReference type="PANTHER" id="PTHR10196:SF57">
    <property type="entry name" value="XYLULOSE KINASE"/>
    <property type="match status" value="1"/>
</dbReference>
<dbReference type="InParanoid" id="A0A067MGN8"/>
<evidence type="ECO:0008006" key="7">
    <source>
        <dbReference type="Google" id="ProtNLM"/>
    </source>
</evidence>
<evidence type="ECO:0000256" key="3">
    <source>
        <dbReference type="ARBA" id="ARBA00022777"/>
    </source>
</evidence>
<evidence type="ECO:0000256" key="2">
    <source>
        <dbReference type="ARBA" id="ARBA00022679"/>
    </source>
</evidence>
<dbReference type="GO" id="GO:0005829">
    <property type="term" value="C:cytosol"/>
    <property type="evidence" value="ECO:0007669"/>
    <property type="project" value="TreeGrafter"/>
</dbReference>
<reference evidence="6" key="1">
    <citation type="journal article" date="2014" name="Proc. Natl. Acad. Sci. U.S.A.">
        <title>Extensive sampling of basidiomycete genomes demonstrates inadequacy of the white-rot/brown-rot paradigm for wood decay fungi.</title>
        <authorList>
            <person name="Riley R."/>
            <person name="Salamov A.A."/>
            <person name="Brown D.W."/>
            <person name="Nagy L.G."/>
            <person name="Floudas D."/>
            <person name="Held B.W."/>
            <person name="Levasseur A."/>
            <person name="Lombard V."/>
            <person name="Morin E."/>
            <person name="Otillar R."/>
            <person name="Lindquist E.A."/>
            <person name="Sun H."/>
            <person name="LaButti K.M."/>
            <person name="Schmutz J."/>
            <person name="Jabbour D."/>
            <person name="Luo H."/>
            <person name="Baker S.E."/>
            <person name="Pisabarro A.G."/>
            <person name="Walton J.D."/>
            <person name="Blanchette R.A."/>
            <person name="Henrissat B."/>
            <person name="Martin F."/>
            <person name="Cullen D."/>
            <person name="Hibbett D.S."/>
            <person name="Grigoriev I.V."/>
        </authorList>
    </citation>
    <scope>NUCLEOTIDE SEQUENCE [LARGE SCALE GENOMIC DNA]</scope>
    <source>
        <strain evidence="6">FD-172 SS1</strain>
    </source>
</reference>
<protein>
    <recommendedName>
        <fullName evidence="7">Actin-like ATPase domain-containing protein</fullName>
    </recommendedName>
</protein>
<dbReference type="InterPro" id="IPR043129">
    <property type="entry name" value="ATPase_NBD"/>
</dbReference>
<feature type="compositionally biased region" description="Acidic residues" evidence="4">
    <location>
        <begin position="619"/>
        <end position="629"/>
    </location>
</feature>
<dbReference type="Proteomes" id="UP000027195">
    <property type="component" value="Unassembled WGS sequence"/>
</dbReference>
<dbReference type="PANTHER" id="PTHR10196">
    <property type="entry name" value="SUGAR KINASE"/>
    <property type="match status" value="1"/>
</dbReference>
<dbReference type="GO" id="GO:0004856">
    <property type="term" value="F:D-xylulokinase activity"/>
    <property type="evidence" value="ECO:0007669"/>
    <property type="project" value="TreeGrafter"/>
</dbReference>
<keyword evidence="3" id="KW-0418">Kinase</keyword>
<dbReference type="Gene3D" id="3.30.420.40">
    <property type="match status" value="2"/>
</dbReference>
<dbReference type="STRING" id="930990.A0A067MGN8"/>
<dbReference type="EMBL" id="KL198064">
    <property type="protein sequence ID" value="KDQ10746.1"/>
    <property type="molecule type" value="Genomic_DNA"/>
</dbReference>
<evidence type="ECO:0000256" key="4">
    <source>
        <dbReference type="SAM" id="MobiDB-lite"/>
    </source>
</evidence>
<evidence type="ECO:0000256" key="1">
    <source>
        <dbReference type="ARBA" id="ARBA00009156"/>
    </source>
</evidence>
<evidence type="ECO:0000313" key="5">
    <source>
        <dbReference type="EMBL" id="KDQ10746.1"/>
    </source>
</evidence>
<feature type="region of interest" description="Disordered" evidence="4">
    <location>
        <begin position="610"/>
        <end position="673"/>
    </location>
</feature>
<feature type="compositionally biased region" description="Low complexity" evidence="4">
    <location>
        <begin position="656"/>
        <end position="673"/>
    </location>
</feature>
<proteinExistence type="inferred from homology"/>
<organism evidence="5 6">
    <name type="scientific">Botryobasidium botryosum (strain FD-172 SS1)</name>
    <dbReference type="NCBI Taxonomy" id="930990"/>
    <lineage>
        <taxon>Eukaryota</taxon>
        <taxon>Fungi</taxon>
        <taxon>Dikarya</taxon>
        <taxon>Basidiomycota</taxon>
        <taxon>Agaricomycotina</taxon>
        <taxon>Agaricomycetes</taxon>
        <taxon>Cantharellales</taxon>
        <taxon>Botryobasidiaceae</taxon>
        <taxon>Botryobasidium</taxon>
    </lineage>
</organism>
<keyword evidence="6" id="KW-1185">Reference proteome</keyword>
<dbReference type="AlphaFoldDB" id="A0A067MGN8"/>
<keyword evidence="2" id="KW-0808">Transferase</keyword>
<sequence length="755" mass="81355">MPVKSSTPPHFLGLELSTEQLRATIVDEDLAVIGSEIVDFDTDLIEYQTRGGMFTTPGDAYTTPVEMWVKALDLLMERIRKRFDLGRIKTIGGCAQNASVWWTPESLSYLANLNPAEPLSTQLTAAAFSLLHTPVAQDTSTLAQSQALEAALGGPDAMAARVSTSAHLALTAAQAMKVREGNPDAWARTARVSLASTFLSSVLMGAWAPMAEAEVSGTGMWSAGGAGWDEEVLELVAGSKEEGRRFKEMLGEVESFGGKKIGTVSPYFVERYGFDHDAFLIPFSSDHLSVYLSLCPSSTDAIVSFGSMDVLLTPAPHYLPSRLYNLYPHPAQDPQEKRKYIAMLLSRNADVPRALVRDMYTKSWSAFDRLVSVVPPGGSIGLDDKLFSFWVLQGESFPFAHVKGIFRFETGVKVNEFRDLRANPRCLLESQLLSFRVRYARMVSSGLFYPSRPSRKPRGSIASSLGIAFDPYDATHLPRRILAVGSAANFPSVVGLLSDVFNAPVFVPSASPSTSSAADKNGVNGALVKKGGLLPTPSRESACLGSAYMARWAWKRVAKPEERRESFEDEIRTLLRKRWISTNGIAAADASAIIRSNTASYSQIHARSALSAPTAAAINEEDEDELEEDAHEKMGNGNGTSSYPHSPLFGSEPRTRTTTSSSSPSLTSALNTPSLTASSSVSTLLNGALSQVPTPTPGTPSPPTAVTLTALPTDDVDAQAGLLKVADSDNDAFMTYAAIVPEYCRLEGMLVKALV</sequence>
<dbReference type="OrthoDB" id="1728974at2759"/>
<accession>A0A067MGN8</accession>
<comment type="similarity">
    <text evidence="1">Belongs to the FGGY kinase family.</text>
</comment>
<gene>
    <name evidence="5" type="ORF">BOTBODRAFT_177833</name>
</gene>
<dbReference type="SUPFAM" id="SSF53067">
    <property type="entry name" value="Actin-like ATPase domain"/>
    <property type="match status" value="1"/>
</dbReference>
<evidence type="ECO:0000313" key="6">
    <source>
        <dbReference type="Proteomes" id="UP000027195"/>
    </source>
</evidence>
<dbReference type="GO" id="GO:0005997">
    <property type="term" value="P:xylulose metabolic process"/>
    <property type="evidence" value="ECO:0007669"/>
    <property type="project" value="TreeGrafter"/>
</dbReference>
<dbReference type="HOGENOM" id="CLU_016149_6_0_1"/>
<name>A0A067MGN8_BOTB1</name>